<dbReference type="Proteomes" id="UP000824469">
    <property type="component" value="Unassembled WGS sequence"/>
</dbReference>
<dbReference type="Gene3D" id="3.30.420.10">
    <property type="entry name" value="Ribonuclease H-like superfamily/Ribonuclease H"/>
    <property type="match status" value="1"/>
</dbReference>
<dbReference type="InterPro" id="IPR012337">
    <property type="entry name" value="RNaseH-like_sf"/>
</dbReference>
<organism evidence="2 3">
    <name type="scientific">Taxus chinensis</name>
    <name type="common">Chinese yew</name>
    <name type="synonym">Taxus wallichiana var. chinensis</name>
    <dbReference type="NCBI Taxonomy" id="29808"/>
    <lineage>
        <taxon>Eukaryota</taxon>
        <taxon>Viridiplantae</taxon>
        <taxon>Streptophyta</taxon>
        <taxon>Embryophyta</taxon>
        <taxon>Tracheophyta</taxon>
        <taxon>Spermatophyta</taxon>
        <taxon>Pinopsida</taxon>
        <taxon>Pinidae</taxon>
        <taxon>Conifers II</taxon>
        <taxon>Cupressales</taxon>
        <taxon>Taxaceae</taxon>
        <taxon>Taxus</taxon>
    </lineage>
</organism>
<accession>A0AA38GE32</accession>
<dbReference type="GO" id="GO:0003676">
    <property type="term" value="F:nucleic acid binding"/>
    <property type="evidence" value="ECO:0007669"/>
    <property type="project" value="InterPro"/>
</dbReference>
<evidence type="ECO:0000313" key="2">
    <source>
        <dbReference type="EMBL" id="KAH9319964.1"/>
    </source>
</evidence>
<dbReference type="InterPro" id="IPR002156">
    <property type="entry name" value="RNaseH_domain"/>
</dbReference>
<gene>
    <name evidence="2" type="ORF">KI387_021733</name>
</gene>
<dbReference type="PANTHER" id="PTHR48475">
    <property type="entry name" value="RIBONUCLEASE H"/>
    <property type="match status" value="1"/>
</dbReference>
<proteinExistence type="predicted"/>
<dbReference type="PANTHER" id="PTHR48475:SF1">
    <property type="entry name" value="RNASE H TYPE-1 DOMAIN-CONTAINING PROTEIN"/>
    <property type="match status" value="1"/>
</dbReference>
<evidence type="ECO:0000313" key="3">
    <source>
        <dbReference type="Proteomes" id="UP000824469"/>
    </source>
</evidence>
<comment type="caution">
    <text evidence="2">The sequence shown here is derived from an EMBL/GenBank/DDBJ whole genome shotgun (WGS) entry which is preliminary data.</text>
</comment>
<sequence>YEALVLGLQVAEEKGIKNLEVFGDAELIVKQVRNQFQVKNDRLRHYRNKVWDAIEVFDAFSIKSVPREKNEKADSLAVSASLMIPHSEFDQDKYTIEM</sequence>
<feature type="non-terminal residue" evidence="2">
    <location>
        <position position="1"/>
    </location>
</feature>
<dbReference type="GO" id="GO:0004523">
    <property type="term" value="F:RNA-DNA hybrid ribonuclease activity"/>
    <property type="evidence" value="ECO:0007669"/>
    <property type="project" value="InterPro"/>
</dbReference>
<dbReference type="InterPro" id="IPR036397">
    <property type="entry name" value="RNaseH_sf"/>
</dbReference>
<protein>
    <recommendedName>
        <fullName evidence="1">RNase H type-1 domain-containing protein</fullName>
    </recommendedName>
</protein>
<name>A0AA38GE32_TAXCH</name>
<evidence type="ECO:0000259" key="1">
    <source>
        <dbReference type="Pfam" id="PF13456"/>
    </source>
</evidence>
<reference evidence="2 3" key="1">
    <citation type="journal article" date="2021" name="Nat. Plants">
        <title>The Taxus genome provides insights into paclitaxel biosynthesis.</title>
        <authorList>
            <person name="Xiong X."/>
            <person name="Gou J."/>
            <person name="Liao Q."/>
            <person name="Li Y."/>
            <person name="Zhou Q."/>
            <person name="Bi G."/>
            <person name="Li C."/>
            <person name="Du R."/>
            <person name="Wang X."/>
            <person name="Sun T."/>
            <person name="Guo L."/>
            <person name="Liang H."/>
            <person name="Lu P."/>
            <person name="Wu Y."/>
            <person name="Zhang Z."/>
            <person name="Ro D.K."/>
            <person name="Shang Y."/>
            <person name="Huang S."/>
            <person name="Yan J."/>
        </authorList>
    </citation>
    <scope>NUCLEOTIDE SEQUENCE [LARGE SCALE GENOMIC DNA]</scope>
    <source>
        <strain evidence="2">Ta-2019</strain>
    </source>
</reference>
<feature type="non-terminal residue" evidence="2">
    <location>
        <position position="98"/>
    </location>
</feature>
<keyword evidence="3" id="KW-1185">Reference proteome</keyword>
<dbReference type="SUPFAM" id="SSF53098">
    <property type="entry name" value="Ribonuclease H-like"/>
    <property type="match status" value="1"/>
</dbReference>
<dbReference type="AlphaFoldDB" id="A0AA38GE32"/>
<dbReference type="EMBL" id="JAHRHJ020000004">
    <property type="protein sequence ID" value="KAH9319964.1"/>
    <property type="molecule type" value="Genomic_DNA"/>
</dbReference>
<dbReference type="Pfam" id="PF13456">
    <property type="entry name" value="RVT_3"/>
    <property type="match status" value="1"/>
</dbReference>
<feature type="domain" description="RNase H type-1" evidence="1">
    <location>
        <begin position="1"/>
        <end position="79"/>
    </location>
</feature>